<dbReference type="InterPro" id="IPR014710">
    <property type="entry name" value="RmlC-like_jellyroll"/>
</dbReference>
<keyword evidence="2" id="KW-0238">DNA-binding</keyword>
<keyword evidence="7" id="KW-1185">Reference proteome</keyword>
<dbReference type="CDD" id="cd00038">
    <property type="entry name" value="CAP_ED"/>
    <property type="match status" value="1"/>
</dbReference>
<feature type="domain" description="Cyclic nucleotide-binding" evidence="4">
    <location>
        <begin position="23"/>
        <end position="121"/>
    </location>
</feature>
<organism evidence="6 7">
    <name type="scientific">Novipirellula herctigrandis</name>
    <dbReference type="NCBI Taxonomy" id="2527986"/>
    <lineage>
        <taxon>Bacteria</taxon>
        <taxon>Pseudomonadati</taxon>
        <taxon>Planctomycetota</taxon>
        <taxon>Planctomycetia</taxon>
        <taxon>Pirellulales</taxon>
        <taxon>Pirellulaceae</taxon>
        <taxon>Novipirellula</taxon>
    </lineage>
</organism>
<accession>A0A5C5YPC0</accession>
<dbReference type="Pfam" id="PF00027">
    <property type="entry name" value="cNMP_binding"/>
    <property type="match status" value="1"/>
</dbReference>
<dbReference type="PRINTS" id="PR00034">
    <property type="entry name" value="HTHCRP"/>
</dbReference>
<evidence type="ECO:0000259" key="5">
    <source>
        <dbReference type="PROSITE" id="PS51063"/>
    </source>
</evidence>
<dbReference type="GO" id="GO:0005829">
    <property type="term" value="C:cytosol"/>
    <property type="evidence" value="ECO:0007669"/>
    <property type="project" value="TreeGrafter"/>
</dbReference>
<dbReference type="PROSITE" id="PS51063">
    <property type="entry name" value="HTH_CRP_2"/>
    <property type="match status" value="1"/>
</dbReference>
<reference evidence="6 7" key="1">
    <citation type="submission" date="2019-02" db="EMBL/GenBank/DDBJ databases">
        <title>Deep-cultivation of Planctomycetes and their phenomic and genomic characterization uncovers novel biology.</title>
        <authorList>
            <person name="Wiegand S."/>
            <person name="Jogler M."/>
            <person name="Boedeker C."/>
            <person name="Pinto D."/>
            <person name="Vollmers J."/>
            <person name="Rivas-Marin E."/>
            <person name="Kohn T."/>
            <person name="Peeters S.H."/>
            <person name="Heuer A."/>
            <person name="Rast P."/>
            <person name="Oberbeckmann S."/>
            <person name="Bunk B."/>
            <person name="Jeske O."/>
            <person name="Meyerdierks A."/>
            <person name="Storesund J.E."/>
            <person name="Kallscheuer N."/>
            <person name="Luecker S."/>
            <person name="Lage O.M."/>
            <person name="Pohl T."/>
            <person name="Merkel B.J."/>
            <person name="Hornburger P."/>
            <person name="Mueller R.-W."/>
            <person name="Bruemmer F."/>
            <person name="Labrenz M."/>
            <person name="Spormann A.M."/>
            <person name="Op Den Camp H."/>
            <person name="Overmann J."/>
            <person name="Amann R."/>
            <person name="Jetten M.S.M."/>
            <person name="Mascher T."/>
            <person name="Medema M.H."/>
            <person name="Devos D.P."/>
            <person name="Kaster A.-K."/>
            <person name="Ovreas L."/>
            <person name="Rohde M."/>
            <person name="Galperin M.Y."/>
            <person name="Jogler C."/>
        </authorList>
    </citation>
    <scope>NUCLEOTIDE SEQUENCE [LARGE SCALE GENOMIC DNA]</scope>
    <source>
        <strain evidence="6 7">CA13</strain>
    </source>
</reference>
<dbReference type="GO" id="GO:0003700">
    <property type="term" value="F:DNA-binding transcription factor activity"/>
    <property type="evidence" value="ECO:0007669"/>
    <property type="project" value="TreeGrafter"/>
</dbReference>
<dbReference type="PROSITE" id="PS50042">
    <property type="entry name" value="CNMP_BINDING_3"/>
    <property type="match status" value="1"/>
</dbReference>
<dbReference type="RefSeq" id="WP_419195288.1">
    <property type="nucleotide sequence ID" value="NZ_SJPJ01000002.1"/>
</dbReference>
<keyword evidence="1" id="KW-0805">Transcription regulation</keyword>
<dbReference type="InterPro" id="IPR036388">
    <property type="entry name" value="WH-like_DNA-bd_sf"/>
</dbReference>
<dbReference type="SMART" id="SM00419">
    <property type="entry name" value="HTH_CRP"/>
    <property type="match status" value="1"/>
</dbReference>
<sequence>MNIQSRSQKSPRTDEEVIRSCGLFRGLDDTQRAVLTSMAVRKRFKQGTPIFVQEEACPGLFVVDHGLVRVFRLAPNGQQHVLHLCGPGQTFAEVAAIGGFALPACADAAQPAGCVMIPTDRLQQELALNHQLCRQLLTGMAFWVRHFVQLLEDIALRDAMGRVTRLLYDSPCDASGRIQLPGAKKDLANHLNLTSETFSRVLRRLAEQGVIEFDQDRSVHVIDAQQLEQLSGQSQNTDQ</sequence>
<dbReference type="InterPro" id="IPR000595">
    <property type="entry name" value="cNMP-bd_dom"/>
</dbReference>
<dbReference type="Gene3D" id="2.60.120.10">
    <property type="entry name" value="Jelly Rolls"/>
    <property type="match status" value="1"/>
</dbReference>
<proteinExistence type="predicted"/>
<evidence type="ECO:0000259" key="4">
    <source>
        <dbReference type="PROSITE" id="PS50042"/>
    </source>
</evidence>
<keyword evidence="3" id="KW-0804">Transcription</keyword>
<protein>
    <submittedName>
        <fullName evidence="6">cAMP receptor protein</fullName>
    </submittedName>
</protein>
<dbReference type="InterPro" id="IPR018490">
    <property type="entry name" value="cNMP-bd_dom_sf"/>
</dbReference>
<comment type="caution">
    <text evidence="6">The sequence shown here is derived from an EMBL/GenBank/DDBJ whole genome shotgun (WGS) entry which is preliminary data.</text>
</comment>
<feature type="domain" description="HTH crp-type" evidence="5">
    <location>
        <begin position="157"/>
        <end position="225"/>
    </location>
</feature>
<dbReference type="InterPro" id="IPR012318">
    <property type="entry name" value="HTH_CRP"/>
</dbReference>
<name>A0A5C5YPC0_9BACT</name>
<dbReference type="AlphaFoldDB" id="A0A5C5YPC0"/>
<evidence type="ECO:0000313" key="6">
    <source>
        <dbReference type="EMBL" id="TWT76669.1"/>
    </source>
</evidence>
<dbReference type="EMBL" id="SJPJ01000002">
    <property type="protein sequence ID" value="TWT76669.1"/>
    <property type="molecule type" value="Genomic_DNA"/>
</dbReference>
<evidence type="ECO:0000256" key="1">
    <source>
        <dbReference type="ARBA" id="ARBA00023015"/>
    </source>
</evidence>
<evidence type="ECO:0000256" key="2">
    <source>
        <dbReference type="ARBA" id="ARBA00023125"/>
    </source>
</evidence>
<dbReference type="InterPro" id="IPR050397">
    <property type="entry name" value="Env_Response_Regulators"/>
</dbReference>
<evidence type="ECO:0000256" key="3">
    <source>
        <dbReference type="ARBA" id="ARBA00023163"/>
    </source>
</evidence>
<dbReference type="SUPFAM" id="SSF46785">
    <property type="entry name" value="Winged helix' DNA-binding domain"/>
    <property type="match status" value="1"/>
</dbReference>
<dbReference type="Pfam" id="PF13545">
    <property type="entry name" value="HTH_Crp_2"/>
    <property type="match status" value="1"/>
</dbReference>
<dbReference type="Proteomes" id="UP000315010">
    <property type="component" value="Unassembled WGS sequence"/>
</dbReference>
<dbReference type="InterPro" id="IPR036390">
    <property type="entry name" value="WH_DNA-bd_sf"/>
</dbReference>
<dbReference type="SUPFAM" id="SSF51206">
    <property type="entry name" value="cAMP-binding domain-like"/>
    <property type="match status" value="1"/>
</dbReference>
<dbReference type="PANTHER" id="PTHR24567:SF68">
    <property type="entry name" value="DNA-BINDING TRANSCRIPTIONAL DUAL REGULATOR CRP"/>
    <property type="match status" value="1"/>
</dbReference>
<gene>
    <name evidence="6" type="primary">crp_2</name>
    <name evidence="6" type="ORF">CA13_71660</name>
</gene>
<evidence type="ECO:0000313" key="7">
    <source>
        <dbReference type="Proteomes" id="UP000315010"/>
    </source>
</evidence>
<dbReference type="Gene3D" id="1.10.10.10">
    <property type="entry name" value="Winged helix-like DNA-binding domain superfamily/Winged helix DNA-binding domain"/>
    <property type="match status" value="1"/>
</dbReference>
<dbReference type="GO" id="GO:0003677">
    <property type="term" value="F:DNA binding"/>
    <property type="evidence" value="ECO:0007669"/>
    <property type="project" value="UniProtKB-KW"/>
</dbReference>
<keyword evidence="6" id="KW-0675">Receptor</keyword>
<dbReference type="PANTHER" id="PTHR24567">
    <property type="entry name" value="CRP FAMILY TRANSCRIPTIONAL REGULATORY PROTEIN"/>
    <property type="match status" value="1"/>
</dbReference>
<dbReference type="SMART" id="SM00100">
    <property type="entry name" value="cNMP"/>
    <property type="match status" value="1"/>
</dbReference>